<dbReference type="SUPFAM" id="SSF103473">
    <property type="entry name" value="MFS general substrate transporter"/>
    <property type="match status" value="1"/>
</dbReference>
<evidence type="ECO:0000256" key="7">
    <source>
        <dbReference type="ARBA" id="ARBA00022989"/>
    </source>
</evidence>
<keyword evidence="7 10" id="KW-1133">Transmembrane helix</keyword>
<evidence type="ECO:0000256" key="4">
    <source>
        <dbReference type="ARBA" id="ARBA00022475"/>
    </source>
</evidence>
<accession>A0A829WMF2</accession>
<gene>
    <name evidence="12" type="ORF">NBRC3293_0892</name>
</gene>
<evidence type="ECO:0000256" key="5">
    <source>
        <dbReference type="ARBA" id="ARBA00022597"/>
    </source>
</evidence>
<dbReference type="PROSITE" id="PS50850">
    <property type="entry name" value="MFS"/>
    <property type="match status" value="1"/>
</dbReference>
<dbReference type="GO" id="GO:0005886">
    <property type="term" value="C:plasma membrane"/>
    <property type="evidence" value="ECO:0007669"/>
    <property type="project" value="UniProtKB-SubCell"/>
</dbReference>
<evidence type="ECO:0000313" key="13">
    <source>
        <dbReference type="Proteomes" id="UP000484858"/>
    </source>
</evidence>
<dbReference type="InterPro" id="IPR050814">
    <property type="entry name" value="Myo-inositol_Transporter"/>
</dbReference>
<evidence type="ECO:0000256" key="9">
    <source>
        <dbReference type="RuleBase" id="RU003346"/>
    </source>
</evidence>
<dbReference type="InterPro" id="IPR036259">
    <property type="entry name" value="MFS_trans_sf"/>
</dbReference>
<feature type="domain" description="Major facilitator superfamily (MFS) profile" evidence="11">
    <location>
        <begin position="24"/>
        <end position="442"/>
    </location>
</feature>
<evidence type="ECO:0000256" key="8">
    <source>
        <dbReference type="ARBA" id="ARBA00023136"/>
    </source>
</evidence>
<feature type="transmembrane region" description="Helical" evidence="10">
    <location>
        <begin position="175"/>
        <end position="196"/>
    </location>
</feature>
<feature type="transmembrane region" description="Helical" evidence="10">
    <location>
        <begin position="397"/>
        <end position="414"/>
    </location>
</feature>
<keyword evidence="5" id="KW-0762">Sugar transport</keyword>
<keyword evidence="4" id="KW-1003">Cell membrane</keyword>
<dbReference type="PANTHER" id="PTHR48020:SF12">
    <property type="entry name" value="PROTON MYO-INOSITOL COTRANSPORTER"/>
    <property type="match status" value="1"/>
</dbReference>
<evidence type="ECO:0000259" key="11">
    <source>
        <dbReference type="PROSITE" id="PS50850"/>
    </source>
</evidence>
<dbReference type="GO" id="GO:0022857">
    <property type="term" value="F:transmembrane transporter activity"/>
    <property type="evidence" value="ECO:0007669"/>
    <property type="project" value="InterPro"/>
</dbReference>
<dbReference type="Pfam" id="PF00083">
    <property type="entry name" value="Sugar_tr"/>
    <property type="match status" value="1"/>
</dbReference>
<feature type="transmembrane region" description="Helical" evidence="10">
    <location>
        <begin position="325"/>
        <end position="344"/>
    </location>
</feature>
<sequence length="473" mass="50618">MEGFTMQNRNAHGRLSGHALTNFIATISATGGLLFGYDTGIISSALLQLRNQFHLDTLGAEIVTSAIILGALIGCLGAGSISDRIGRRRTVMIAAALFLLGTVVVSSAQSVAVLIIARLILGLAIGAASQIVPIYIAEVSPPERRGRLVVGFQLAVVFGITSSFVTGYLLRDSSWRLMFGIGMLPALILFVGMAFLPNSPRWLALNGQIEEARAVLRRVRLSDEAADRELEEIIENHDVQAPWSELAKPWVRPALTASVGIALLCQFTGINAVMYYAPTIFADAGFGQDSALLTSVAVGVGMVFATVFGGWAVDTWGRRTLLLRMLPGAVVALAVLGTTFAMHLTGGIGAWITVAAVMAYTIFNTGSLSVAIWLVGAEVYPLSCRGKGMSLVAGSHWGADLLISLTTLSLVQMLGAGWTFWLFAGVNAFAFWFVLRYVPETKGQSLEELERRLRNGTFAPVDRAVARSEARAR</sequence>
<dbReference type="AlphaFoldDB" id="A0A829WMF2"/>
<feature type="transmembrane region" description="Helical" evidence="10">
    <location>
        <begin position="420"/>
        <end position="438"/>
    </location>
</feature>
<dbReference type="EMBL" id="BARJ01000005">
    <property type="protein sequence ID" value="GEM16395.1"/>
    <property type="molecule type" value="Genomic_DNA"/>
</dbReference>
<feature type="transmembrane region" description="Helical" evidence="10">
    <location>
        <begin position="115"/>
        <end position="136"/>
    </location>
</feature>
<evidence type="ECO:0000256" key="3">
    <source>
        <dbReference type="ARBA" id="ARBA00022448"/>
    </source>
</evidence>
<evidence type="ECO:0000256" key="10">
    <source>
        <dbReference type="SAM" id="Phobius"/>
    </source>
</evidence>
<dbReference type="InterPro" id="IPR020846">
    <property type="entry name" value="MFS_dom"/>
</dbReference>
<feature type="transmembrane region" description="Helical" evidence="10">
    <location>
        <begin position="350"/>
        <end position="376"/>
    </location>
</feature>
<feature type="transmembrane region" description="Helical" evidence="10">
    <location>
        <begin position="20"/>
        <end position="37"/>
    </location>
</feature>
<feature type="transmembrane region" description="Helical" evidence="10">
    <location>
        <begin position="290"/>
        <end position="313"/>
    </location>
</feature>
<dbReference type="InterPro" id="IPR003663">
    <property type="entry name" value="Sugar/inositol_transpt"/>
</dbReference>
<comment type="caution">
    <text evidence="12">The sequence shown here is derived from an EMBL/GenBank/DDBJ whole genome shotgun (WGS) entry which is preliminary data.</text>
</comment>
<dbReference type="InterPro" id="IPR005829">
    <property type="entry name" value="Sugar_transporter_CS"/>
</dbReference>
<comment type="subcellular location">
    <subcellularLocation>
        <location evidence="1">Cell membrane</location>
        <topology evidence="1">Multi-pass membrane protein</topology>
    </subcellularLocation>
</comment>
<dbReference type="PROSITE" id="PS00217">
    <property type="entry name" value="SUGAR_TRANSPORT_2"/>
    <property type="match status" value="1"/>
</dbReference>
<protein>
    <submittedName>
        <fullName evidence="12">Sugar-proton symporter</fullName>
    </submittedName>
</protein>
<feature type="transmembrane region" description="Helical" evidence="10">
    <location>
        <begin position="148"/>
        <end position="169"/>
    </location>
</feature>
<evidence type="ECO:0000256" key="1">
    <source>
        <dbReference type="ARBA" id="ARBA00004651"/>
    </source>
</evidence>
<feature type="transmembrane region" description="Helical" evidence="10">
    <location>
        <begin position="91"/>
        <end position="109"/>
    </location>
</feature>
<reference evidence="12 13" key="1">
    <citation type="submission" date="2013-04" db="EMBL/GenBank/DDBJ databases">
        <title>Gluconobacter oxydans NBRC 3293 whole genome sequence.</title>
        <authorList>
            <person name="Matsutani M."/>
            <person name="Yakushi T."/>
            <person name="Matsushita K."/>
        </authorList>
    </citation>
    <scope>NUCLEOTIDE SEQUENCE [LARGE SCALE GENOMIC DNA]</scope>
    <source>
        <strain evidence="12 13">NBRC 3293</strain>
    </source>
</reference>
<keyword evidence="3 9" id="KW-0813">Transport</keyword>
<dbReference type="Gene3D" id="1.20.1250.20">
    <property type="entry name" value="MFS general substrate transporter like domains"/>
    <property type="match status" value="1"/>
</dbReference>
<feature type="transmembrane region" description="Helical" evidence="10">
    <location>
        <begin position="254"/>
        <end position="278"/>
    </location>
</feature>
<dbReference type="Proteomes" id="UP000484858">
    <property type="component" value="Unassembled WGS sequence"/>
</dbReference>
<keyword evidence="8 10" id="KW-0472">Membrane</keyword>
<dbReference type="FunFam" id="1.20.1250.20:FF:000218">
    <property type="entry name" value="facilitated trehalose transporter Tret1"/>
    <property type="match status" value="1"/>
</dbReference>
<dbReference type="PANTHER" id="PTHR48020">
    <property type="entry name" value="PROTON MYO-INOSITOL COTRANSPORTER"/>
    <property type="match status" value="1"/>
</dbReference>
<evidence type="ECO:0000256" key="2">
    <source>
        <dbReference type="ARBA" id="ARBA00010992"/>
    </source>
</evidence>
<comment type="similarity">
    <text evidence="2 9">Belongs to the major facilitator superfamily. Sugar transporter (TC 2.A.1.1) family.</text>
</comment>
<evidence type="ECO:0000313" key="12">
    <source>
        <dbReference type="EMBL" id="GEM16395.1"/>
    </source>
</evidence>
<keyword evidence="6 10" id="KW-0812">Transmembrane</keyword>
<evidence type="ECO:0000256" key="6">
    <source>
        <dbReference type="ARBA" id="ARBA00022692"/>
    </source>
</evidence>
<feature type="transmembrane region" description="Helical" evidence="10">
    <location>
        <begin position="57"/>
        <end position="79"/>
    </location>
</feature>
<dbReference type="InterPro" id="IPR005828">
    <property type="entry name" value="MFS_sugar_transport-like"/>
</dbReference>
<proteinExistence type="inferred from homology"/>
<dbReference type="NCBIfam" id="TIGR00879">
    <property type="entry name" value="SP"/>
    <property type="match status" value="1"/>
</dbReference>
<dbReference type="PRINTS" id="PR00171">
    <property type="entry name" value="SUGRTRNSPORT"/>
</dbReference>
<name>A0A829WMF2_GLUOY</name>
<organism evidence="12 13">
    <name type="scientific">Gluconobacter oxydans NBRC 3293</name>
    <dbReference type="NCBI Taxonomy" id="1315969"/>
    <lineage>
        <taxon>Bacteria</taxon>
        <taxon>Pseudomonadati</taxon>
        <taxon>Pseudomonadota</taxon>
        <taxon>Alphaproteobacteria</taxon>
        <taxon>Acetobacterales</taxon>
        <taxon>Acetobacteraceae</taxon>
        <taxon>Gluconobacter</taxon>
    </lineage>
</organism>